<evidence type="ECO:0000313" key="4">
    <source>
        <dbReference type="EMBL" id="SPK69920.1"/>
    </source>
</evidence>
<dbReference type="InterPro" id="IPR047951">
    <property type="entry name" value="Transpos_ISL3"/>
</dbReference>
<sequence length="297" mass="34623">MAQLGCWEGYRLLDSWEETRNGQRFCLIRLEPKARRRRYCSGCGHAVSAVHDWAERRMRDLPVFEMPVELIVPRLRLACRRCGPKLERLEWLAPNERVTARLAARVARLCKVMSLRHVAAFYRLPWTARKRIDPCHLEQELGSVDLSGVKVIATDGFAIQKGHRYATVIIELSSKWVLLVGRGRSREGIRLFFELLGPEGCARLRAAVMDMNIAYDREVRELYPQAEVIYDLFHVVVKYGREVIDRVRVDEAYRLRGDRVARKVVKSSRWLLLRNRENVKREANQIRLEKFLAANKA</sequence>
<dbReference type="InterPro" id="IPR002560">
    <property type="entry name" value="Transposase_DDE"/>
</dbReference>
<evidence type="ECO:0000259" key="3">
    <source>
        <dbReference type="Pfam" id="PF14690"/>
    </source>
</evidence>
<dbReference type="EMBL" id="OOEF01000032">
    <property type="protein sequence ID" value="SPK70155.1"/>
    <property type="molecule type" value="Genomic_DNA"/>
</dbReference>
<accession>A0A375I7A2</accession>
<name>A0A375I7A2_9BURK</name>
<feature type="domain" description="Transposase IS204/IS1001/IS1096/IS1165 helix-turn-helix" evidence="2">
    <location>
        <begin position="87"/>
        <end position="127"/>
    </location>
</feature>
<dbReference type="EMBL" id="LT991978">
    <property type="protein sequence ID" value="SPK77716.1"/>
    <property type="molecule type" value="Genomic_DNA"/>
</dbReference>
<organism evidence="4 7">
    <name type="scientific">Cupriavidus taiwanensis</name>
    <dbReference type="NCBI Taxonomy" id="164546"/>
    <lineage>
        <taxon>Bacteria</taxon>
        <taxon>Pseudomonadati</taxon>
        <taxon>Pseudomonadota</taxon>
        <taxon>Betaproteobacteria</taxon>
        <taxon>Burkholderiales</taxon>
        <taxon>Burkholderiaceae</taxon>
        <taxon>Cupriavidus</taxon>
    </lineage>
</organism>
<dbReference type="InterPro" id="IPR032877">
    <property type="entry name" value="Transposase_HTH"/>
</dbReference>
<evidence type="ECO:0000313" key="7">
    <source>
        <dbReference type="Proteomes" id="UP000255505"/>
    </source>
</evidence>
<dbReference type="Proteomes" id="UP000255505">
    <property type="component" value="Unassembled WGS sequence"/>
</dbReference>
<evidence type="ECO:0000313" key="5">
    <source>
        <dbReference type="EMBL" id="SPK70155.1"/>
    </source>
</evidence>
<feature type="domain" description="Transposase IS204/IS1001/IS1096/IS1165 DDE" evidence="1">
    <location>
        <begin position="152"/>
        <end position="295"/>
    </location>
</feature>
<dbReference type="EMBL" id="OOEF01000016">
    <property type="protein sequence ID" value="SPK69920.1"/>
    <property type="molecule type" value="Genomic_DNA"/>
</dbReference>
<dbReference type="Pfam" id="PF14690">
    <property type="entry name" value="Zn_ribbon_ISL3"/>
    <property type="match status" value="1"/>
</dbReference>
<dbReference type="Pfam" id="PF01610">
    <property type="entry name" value="DDE_Tnp_ISL3"/>
    <property type="match status" value="1"/>
</dbReference>
<reference evidence="4 7" key="1">
    <citation type="submission" date="2018-01" db="EMBL/GenBank/DDBJ databases">
        <authorList>
            <person name="Gaut B.S."/>
            <person name="Morton B.R."/>
            <person name="Clegg M.T."/>
            <person name="Duvall M.R."/>
        </authorList>
    </citation>
    <scope>NUCLEOTIDE SEQUENCE [LARGE SCALE GENOMIC DNA]</scope>
    <source>
        <strain evidence="4">Cupriavidus taiwanensis LMG 19425</strain>
        <plasmid evidence="7">Plasmid iii</plasmid>
    </source>
</reference>
<evidence type="ECO:0000313" key="6">
    <source>
        <dbReference type="EMBL" id="SPK77716.1"/>
    </source>
</evidence>
<geneLocation type="plasmid" evidence="6">
    <name>III</name>
</geneLocation>
<dbReference type="AlphaFoldDB" id="A0A375I7A2"/>
<keyword evidence="6" id="KW-0614">Plasmid</keyword>
<dbReference type="Pfam" id="PF13542">
    <property type="entry name" value="HTH_Tnp_ISL3"/>
    <property type="match status" value="1"/>
</dbReference>
<evidence type="ECO:0000259" key="1">
    <source>
        <dbReference type="Pfam" id="PF01610"/>
    </source>
</evidence>
<dbReference type="NCBIfam" id="NF033550">
    <property type="entry name" value="transpos_ISL3"/>
    <property type="match status" value="1"/>
</dbReference>
<gene>
    <name evidence="6" type="ORF">CT19425_P70056</name>
    <name evidence="4" type="ORF">CT19425_U230007</name>
    <name evidence="5" type="ORF">CT19425_U380009</name>
</gene>
<proteinExistence type="predicted"/>
<evidence type="ECO:0000259" key="2">
    <source>
        <dbReference type="Pfam" id="PF13542"/>
    </source>
</evidence>
<dbReference type="InterPro" id="IPR029261">
    <property type="entry name" value="Transposase_Znf"/>
</dbReference>
<dbReference type="PANTHER" id="PTHR33498">
    <property type="entry name" value="TRANSPOSASE FOR INSERTION SEQUENCE ELEMENT IS1557"/>
    <property type="match status" value="1"/>
</dbReference>
<dbReference type="Proteomes" id="UP000255505">
    <property type="component" value="Plasmid III"/>
</dbReference>
<dbReference type="PANTHER" id="PTHR33498:SF1">
    <property type="entry name" value="TRANSPOSASE FOR INSERTION SEQUENCE ELEMENT IS1557"/>
    <property type="match status" value="1"/>
</dbReference>
<protein>
    <submittedName>
        <fullName evidence="4">Transposase</fullName>
    </submittedName>
</protein>
<feature type="domain" description="Transposase IS204/IS1001/IS1096/IS1165 zinc-finger" evidence="3">
    <location>
        <begin position="39"/>
        <end position="82"/>
    </location>
</feature>